<dbReference type="Gene3D" id="3.40.50.300">
    <property type="entry name" value="P-loop containing nucleotide triphosphate hydrolases"/>
    <property type="match status" value="1"/>
</dbReference>
<dbReference type="InterPro" id="IPR027417">
    <property type="entry name" value="P-loop_NTPase"/>
</dbReference>
<reference evidence="1" key="2">
    <citation type="submission" date="2021-04" db="EMBL/GenBank/DDBJ databases">
        <authorList>
            <person name="Gilroy R."/>
        </authorList>
    </citation>
    <scope>NUCLEOTIDE SEQUENCE</scope>
    <source>
        <strain evidence="1">Gambia16-554</strain>
    </source>
</reference>
<evidence type="ECO:0000313" key="1">
    <source>
        <dbReference type="EMBL" id="HIZ85098.1"/>
    </source>
</evidence>
<proteinExistence type="predicted"/>
<organism evidence="1 2">
    <name type="scientific">Candidatus Coprenecus stercoravium</name>
    <dbReference type="NCBI Taxonomy" id="2840735"/>
    <lineage>
        <taxon>Bacteria</taxon>
        <taxon>Pseudomonadati</taxon>
        <taxon>Bacteroidota</taxon>
        <taxon>Bacteroidia</taxon>
        <taxon>Bacteroidales</taxon>
        <taxon>Rikenellaceae</taxon>
        <taxon>Rikenellaceae incertae sedis</taxon>
        <taxon>Candidatus Coprenecus</taxon>
    </lineage>
</organism>
<evidence type="ECO:0000313" key="2">
    <source>
        <dbReference type="Proteomes" id="UP000824115"/>
    </source>
</evidence>
<protein>
    <submittedName>
        <fullName evidence="1">Uncharacterized protein</fullName>
    </submittedName>
</protein>
<sequence>MESPFTHNTVAAGSDFLARKKELAQLTANISSKTHTVIYEPPRTGKQSLVRMALSQSTVPEDGILEADLLSDIDSARLTGIVEKGREYRVVYLRNFQNVLKFGDWEKCLGALGREMPGEDAPMYIITGSGVNAMKHIFEERKFLYRQFERIQLSPIDEKSISDHIIKTFLRVGRVVETSQTEFIYNITDGHPWYIWQIANSCFNLTKGYLSNNLITEAVESLLYTHSVRFQEIVDNLSRYQLYFLRAVFDGITKASSADVITNYNLNSSANVHRIKEALTKKEVIVIDSGDCPKIIDPIFRLWLEKCYFTDL</sequence>
<name>A0A9D2K869_9BACT</name>
<reference evidence="1" key="1">
    <citation type="journal article" date="2021" name="PeerJ">
        <title>Extensive microbial diversity within the chicken gut microbiome revealed by metagenomics and culture.</title>
        <authorList>
            <person name="Gilroy R."/>
            <person name="Ravi A."/>
            <person name="Getino M."/>
            <person name="Pursley I."/>
            <person name="Horton D.L."/>
            <person name="Alikhan N.F."/>
            <person name="Baker D."/>
            <person name="Gharbi K."/>
            <person name="Hall N."/>
            <person name="Watson M."/>
            <person name="Adriaenssens E.M."/>
            <person name="Foster-Nyarko E."/>
            <person name="Jarju S."/>
            <person name="Secka A."/>
            <person name="Antonio M."/>
            <person name="Oren A."/>
            <person name="Chaudhuri R.R."/>
            <person name="La Ragione R."/>
            <person name="Hildebrand F."/>
            <person name="Pallen M.J."/>
        </authorList>
    </citation>
    <scope>NUCLEOTIDE SEQUENCE</scope>
    <source>
        <strain evidence="1">Gambia16-554</strain>
    </source>
</reference>
<dbReference type="AlphaFoldDB" id="A0A9D2K869"/>
<gene>
    <name evidence="1" type="ORF">IAC04_01215</name>
</gene>
<accession>A0A9D2K869</accession>
<dbReference type="PANTHER" id="PTHR34301:SF8">
    <property type="entry name" value="ATPASE DOMAIN-CONTAINING PROTEIN"/>
    <property type="match status" value="1"/>
</dbReference>
<dbReference type="SUPFAM" id="SSF52540">
    <property type="entry name" value="P-loop containing nucleoside triphosphate hydrolases"/>
    <property type="match status" value="1"/>
</dbReference>
<dbReference type="Proteomes" id="UP000824115">
    <property type="component" value="Unassembled WGS sequence"/>
</dbReference>
<dbReference type="EMBL" id="DXAW01000028">
    <property type="protein sequence ID" value="HIZ85098.1"/>
    <property type="molecule type" value="Genomic_DNA"/>
</dbReference>
<dbReference type="PANTHER" id="PTHR34301">
    <property type="entry name" value="DNA-BINDING PROTEIN-RELATED"/>
    <property type="match status" value="1"/>
</dbReference>
<comment type="caution">
    <text evidence="1">The sequence shown here is derived from an EMBL/GenBank/DDBJ whole genome shotgun (WGS) entry which is preliminary data.</text>
</comment>